<accession>K4FV47</accession>
<organism evidence="2">
    <name type="scientific">Callorhinchus milii</name>
    <name type="common">Ghost shark</name>
    <dbReference type="NCBI Taxonomy" id="7868"/>
    <lineage>
        <taxon>Eukaryota</taxon>
        <taxon>Metazoa</taxon>
        <taxon>Chordata</taxon>
        <taxon>Craniata</taxon>
        <taxon>Vertebrata</taxon>
        <taxon>Chondrichthyes</taxon>
        <taxon>Holocephali</taxon>
        <taxon>Chimaeriformes</taxon>
        <taxon>Callorhinchidae</taxon>
        <taxon>Callorhinchus</taxon>
    </lineage>
</organism>
<reference evidence="2" key="1">
    <citation type="journal article" date="2012" name="PLoS ONE">
        <title>Sequencing and Analysis of Full-Length cDNAs, 5'-ESTs and 3'-ESTs from a Cartilaginous Fish, the Elephant Shark (Callorhinchus milii).</title>
        <authorList>
            <person name="Tan Y.Y."/>
            <person name="Kodzius R."/>
            <person name="Tay B.H."/>
            <person name="Tay A."/>
            <person name="Brenner S."/>
            <person name="Venkatesh B."/>
        </authorList>
    </citation>
    <scope>NUCLEOTIDE SEQUENCE</scope>
    <source>
        <tissue evidence="2">Testis</tissue>
    </source>
</reference>
<dbReference type="AlphaFoldDB" id="K4FV47"/>
<name>K4FV47_CALMI</name>
<feature type="domain" description="COMM" evidence="1">
    <location>
        <begin position="129"/>
        <end position="198"/>
    </location>
</feature>
<dbReference type="PANTHER" id="PTHR12333:SF0">
    <property type="entry name" value="COMM DOMAIN-CONTAINING PROTEIN 10"/>
    <property type="match status" value="1"/>
</dbReference>
<dbReference type="GeneID" id="103181126"/>
<protein>
    <submittedName>
        <fullName evidence="2">COMM domain containing 10</fullName>
    </submittedName>
</protein>
<evidence type="ECO:0000259" key="1">
    <source>
        <dbReference type="PROSITE" id="PS51269"/>
    </source>
</evidence>
<dbReference type="CTD" id="51397"/>
<dbReference type="Pfam" id="PF07258">
    <property type="entry name" value="COMM_domain"/>
    <property type="match status" value="1"/>
</dbReference>
<sequence>MAAIVTETPSIKRAVVLINGIDTGKFPRLLSRILQKLHLKDERSFSEEEEEKLQVALSLEKQDLHLVLETVSFILEQAAYYNMKPTILHQQLENIHLSQEKSEAFTQAWASTGQETVEKFRHRTFAPKKLETIGWQLNLEMAQSMQAKLKSPHAILELGVNSEDSENTEKVFVEFNHEELFEFYNKLETIQSQLDALT</sequence>
<dbReference type="PROSITE" id="PS51269">
    <property type="entry name" value="COMM"/>
    <property type="match status" value="1"/>
</dbReference>
<dbReference type="InterPro" id="IPR017920">
    <property type="entry name" value="COMM"/>
</dbReference>
<evidence type="ECO:0000313" key="2">
    <source>
        <dbReference type="EMBL" id="AFK11599.1"/>
    </source>
</evidence>
<proteinExistence type="evidence at transcript level"/>
<dbReference type="InterPro" id="IPR037361">
    <property type="entry name" value="COMMD10"/>
</dbReference>
<dbReference type="CDD" id="cd04758">
    <property type="entry name" value="Commd10"/>
    <property type="match status" value="1"/>
</dbReference>
<dbReference type="PANTHER" id="PTHR12333">
    <property type="entry name" value="COMM DOMAIN CONTAINING PROTEIN 10"/>
    <property type="match status" value="1"/>
</dbReference>
<dbReference type="KEGG" id="cmk:103181126"/>
<dbReference type="RefSeq" id="XP_042189762.1">
    <property type="nucleotide sequence ID" value="XM_042333828.1"/>
</dbReference>
<dbReference type="Pfam" id="PF21672">
    <property type="entry name" value="COMM_HN"/>
    <property type="match status" value="1"/>
</dbReference>
<dbReference type="EMBL" id="JX053371">
    <property type="protein sequence ID" value="AFK11599.1"/>
    <property type="molecule type" value="mRNA"/>
</dbReference>
<dbReference type="OrthoDB" id="77522at2759"/>